<gene>
    <name evidence="3" type="ORF">GYMLUDRAFT_244107</name>
</gene>
<keyword evidence="4" id="KW-1185">Reference proteome</keyword>
<accession>A0A0D0BYR5</accession>
<keyword evidence="2" id="KW-0472">Membrane</keyword>
<evidence type="ECO:0000313" key="4">
    <source>
        <dbReference type="Proteomes" id="UP000053593"/>
    </source>
</evidence>
<feature type="region of interest" description="Disordered" evidence="1">
    <location>
        <begin position="13"/>
        <end position="34"/>
    </location>
</feature>
<name>A0A0D0BYR5_9AGAR</name>
<dbReference type="HOGENOM" id="CLU_604189_0_0_1"/>
<dbReference type="EMBL" id="KN834773">
    <property type="protein sequence ID" value="KIK60966.1"/>
    <property type="molecule type" value="Genomic_DNA"/>
</dbReference>
<proteinExistence type="predicted"/>
<organism evidence="3 4">
    <name type="scientific">Collybiopsis luxurians FD-317 M1</name>
    <dbReference type="NCBI Taxonomy" id="944289"/>
    <lineage>
        <taxon>Eukaryota</taxon>
        <taxon>Fungi</taxon>
        <taxon>Dikarya</taxon>
        <taxon>Basidiomycota</taxon>
        <taxon>Agaricomycotina</taxon>
        <taxon>Agaricomycetes</taxon>
        <taxon>Agaricomycetidae</taxon>
        <taxon>Agaricales</taxon>
        <taxon>Marasmiineae</taxon>
        <taxon>Omphalotaceae</taxon>
        <taxon>Collybiopsis</taxon>
        <taxon>Collybiopsis luxurians</taxon>
    </lineage>
</organism>
<evidence type="ECO:0000313" key="3">
    <source>
        <dbReference type="EMBL" id="KIK60966.1"/>
    </source>
</evidence>
<protein>
    <submittedName>
        <fullName evidence="3">Uncharacterized protein</fullName>
    </submittedName>
</protein>
<feature type="compositionally biased region" description="Low complexity" evidence="1">
    <location>
        <begin position="13"/>
        <end position="32"/>
    </location>
</feature>
<dbReference type="Proteomes" id="UP000053593">
    <property type="component" value="Unassembled WGS sequence"/>
</dbReference>
<feature type="compositionally biased region" description="Polar residues" evidence="1">
    <location>
        <begin position="257"/>
        <end position="266"/>
    </location>
</feature>
<feature type="compositionally biased region" description="Polar residues" evidence="1">
    <location>
        <begin position="218"/>
        <end position="233"/>
    </location>
</feature>
<dbReference type="AlphaFoldDB" id="A0A0D0BYR5"/>
<feature type="transmembrane region" description="Helical" evidence="2">
    <location>
        <begin position="38"/>
        <end position="62"/>
    </location>
</feature>
<evidence type="ECO:0000256" key="1">
    <source>
        <dbReference type="SAM" id="MobiDB-lite"/>
    </source>
</evidence>
<feature type="region of interest" description="Disordered" evidence="1">
    <location>
        <begin position="336"/>
        <end position="378"/>
    </location>
</feature>
<evidence type="ECO:0000256" key="2">
    <source>
        <dbReference type="SAM" id="Phobius"/>
    </source>
</evidence>
<reference evidence="3 4" key="1">
    <citation type="submission" date="2014-04" db="EMBL/GenBank/DDBJ databases">
        <title>Evolutionary Origins and Diversification of the Mycorrhizal Mutualists.</title>
        <authorList>
            <consortium name="DOE Joint Genome Institute"/>
            <consortium name="Mycorrhizal Genomics Consortium"/>
            <person name="Kohler A."/>
            <person name="Kuo A."/>
            <person name="Nagy L.G."/>
            <person name="Floudas D."/>
            <person name="Copeland A."/>
            <person name="Barry K.W."/>
            <person name="Cichocki N."/>
            <person name="Veneault-Fourrey C."/>
            <person name="LaButti K."/>
            <person name="Lindquist E.A."/>
            <person name="Lipzen A."/>
            <person name="Lundell T."/>
            <person name="Morin E."/>
            <person name="Murat C."/>
            <person name="Riley R."/>
            <person name="Ohm R."/>
            <person name="Sun H."/>
            <person name="Tunlid A."/>
            <person name="Henrissat B."/>
            <person name="Grigoriev I.V."/>
            <person name="Hibbett D.S."/>
            <person name="Martin F."/>
        </authorList>
    </citation>
    <scope>NUCLEOTIDE SEQUENCE [LARGE SCALE GENOMIC DNA]</scope>
    <source>
        <strain evidence="3 4">FD-317 M1</strain>
    </source>
</reference>
<feature type="compositionally biased region" description="Polar residues" evidence="1">
    <location>
        <begin position="356"/>
        <end position="378"/>
    </location>
</feature>
<keyword evidence="2" id="KW-0812">Transmembrane</keyword>
<sequence>MPPTTTTTIIVTASVSPTTTSSSPTTSASAPSKSPNVGAIVGGLFAGIVAAFLVAGIGYLVYKRFWRRSRRNAGSPRNGMASRSRRVSAGEGSHPLLDSRSRPQSQVTSRPGLVENEYQSYSDPSFIRPVHPASPTTYPRIDFPFEPRPSSSSMMREISTPVSPSRPSLPPLVIPSQSTPPRTAGKPPAGSSEHHHHPTSDTARDDNDDNDDDLAGTSARSSPSLYSQTSASTRFHGGTWETDTIRVIPPVPPIPSQYRTQPNTLDSDYPEEEGASLIRGNTEKLSRLLQSRARRARARGSGGGGGGLSRSGTHVSHIERRGSLRSVSLYPINAADEDGIQNGDEYDTPRAASPSRDPSLTIRNPFENASSSRSTSVTTNATSIANHTAYAHSSELATQHHPRRLSVIDNEDAERESLHADEISTAMPGYDSGVVRPLKVTKITREVTSDSSR</sequence>
<dbReference type="OrthoDB" id="2962044at2759"/>
<keyword evidence="2" id="KW-1133">Transmembrane helix</keyword>
<feature type="compositionally biased region" description="Gly residues" evidence="1">
    <location>
        <begin position="300"/>
        <end position="309"/>
    </location>
</feature>
<feature type="region of interest" description="Disordered" evidence="1">
    <location>
        <begin position="71"/>
        <end position="322"/>
    </location>
</feature>